<sequence length="245" mass="28795">MKCRFLFKLLLLFAIAFQAYDFRGLSKKKSDDVEKFQNRFSDFVDDEHVPCEMPAITTRLPPRIRAKVELIWKDSDGKGGDCWIEMARTRNILLRLTPAERTSILKETKSCKPPSVVDALPSKYQRKFKDIWKEKIGMSNCWEQQKKTRLLLLNMSVGLNKRLHPPAFDCALPHFFGRLETDLQEKLKEVWRGYKRGTSCVEQIDKQIQLLEAHEISLHSFQMPPPSMFRKRRLVKKLRRRSNVA</sequence>
<evidence type="ECO:0000313" key="3">
    <source>
        <dbReference type="Proteomes" id="UP000494206"/>
    </source>
</evidence>
<protein>
    <submittedName>
        <fullName evidence="2">Uncharacterized protein</fullName>
    </submittedName>
</protein>
<dbReference type="Proteomes" id="UP000494206">
    <property type="component" value="Unassembled WGS sequence"/>
</dbReference>
<feature type="chain" id="PRO_5035843158" evidence="1">
    <location>
        <begin position="20"/>
        <end position="245"/>
    </location>
</feature>
<keyword evidence="1" id="KW-0732">Signal</keyword>
<comment type="caution">
    <text evidence="2">The sequence shown here is derived from an EMBL/GenBank/DDBJ whole genome shotgun (WGS) entry which is preliminary data.</text>
</comment>
<evidence type="ECO:0000313" key="2">
    <source>
        <dbReference type="EMBL" id="CAB3409855.1"/>
    </source>
</evidence>
<keyword evidence="3" id="KW-1185">Reference proteome</keyword>
<dbReference type="EMBL" id="CADEPM010000009">
    <property type="protein sequence ID" value="CAB3409855.1"/>
    <property type="molecule type" value="Genomic_DNA"/>
</dbReference>
<accession>A0A8S1FBQ8</accession>
<name>A0A8S1FBQ8_9PELO</name>
<reference evidence="2 3" key="1">
    <citation type="submission" date="2020-04" db="EMBL/GenBank/DDBJ databases">
        <authorList>
            <person name="Laetsch R D."/>
            <person name="Stevens L."/>
            <person name="Kumar S."/>
            <person name="Blaxter L. M."/>
        </authorList>
    </citation>
    <scope>NUCLEOTIDE SEQUENCE [LARGE SCALE GENOMIC DNA]</scope>
</reference>
<evidence type="ECO:0000256" key="1">
    <source>
        <dbReference type="SAM" id="SignalP"/>
    </source>
</evidence>
<organism evidence="2 3">
    <name type="scientific">Caenorhabditis bovis</name>
    <dbReference type="NCBI Taxonomy" id="2654633"/>
    <lineage>
        <taxon>Eukaryota</taxon>
        <taxon>Metazoa</taxon>
        <taxon>Ecdysozoa</taxon>
        <taxon>Nematoda</taxon>
        <taxon>Chromadorea</taxon>
        <taxon>Rhabditida</taxon>
        <taxon>Rhabditina</taxon>
        <taxon>Rhabditomorpha</taxon>
        <taxon>Rhabditoidea</taxon>
        <taxon>Rhabditidae</taxon>
        <taxon>Peloderinae</taxon>
        <taxon>Caenorhabditis</taxon>
    </lineage>
</organism>
<dbReference type="AlphaFoldDB" id="A0A8S1FBQ8"/>
<feature type="signal peptide" evidence="1">
    <location>
        <begin position="1"/>
        <end position="19"/>
    </location>
</feature>
<proteinExistence type="predicted"/>
<dbReference type="OrthoDB" id="5796826at2759"/>
<gene>
    <name evidence="2" type="ORF">CBOVIS_LOCUS11454</name>
</gene>